<dbReference type="Proteomes" id="UP000007798">
    <property type="component" value="Unassembled WGS sequence"/>
</dbReference>
<evidence type="ECO:0000256" key="2">
    <source>
        <dbReference type="SAM" id="SignalP"/>
    </source>
</evidence>
<proteinExistence type="predicted"/>
<feature type="signal peptide" evidence="2">
    <location>
        <begin position="1"/>
        <end position="30"/>
    </location>
</feature>
<dbReference type="STRING" id="7260.B4MTB4"/>
<gene>
    <name evidence="3" type="primary">Dwil\GK20122</name>
    <name evidence="3" type="ORF">Dwil_GK20122</name>
</gene>
<dbReference type="InterPro" id="IPR032675">
    <property type="entry name" value="LRR_dom_sf"/>
</dbReference>
<organism evidence="3 4">
    <name type="scientific">Drosophila willistoni</name>
    <name type="common">Fruit fly</name>
    <dbReference type="NCBI Taxonomy" id="7260"/>
    <lineage>
        <taxon>Eukaryota</taxon>
        <taxon>Metazoa</taxon>
        <taxon>Ecdysozoa</taxon>
        <taxon>Arthropoda</taxon>
        <taxon>Hexapoda</taxon>
        <taxon>Insecta</taxon>
        <taxon>Pterygota</taxon>
        <taxon>Neoptera</taxon>
        <taxon>Endopterygota</taxon>
        <taxon>Diptera</taxon>
        <taxon>Brachycera</taxon>
        <taxon>Muscomorpha</taxon>
        <taxon>Ephydroidea</taxon>
        <taxon>Drosophilidae</taxon>
        <taxon>Drosophila</taxon>
        <taxon>Sophophora</taxon>
    </lineage>
</organism>
<dbReference type="SUPFAM" id="SSF52058">
    <property type="entry name" value="L domain-like"/>
    <property type="match status" value="1"/>
</dbReference>
<evidence type="ECO:0000313" key="4">
    <source>
        <dbReference type="Proteomes" id="UP000007798"/>
    </source>
</evidence>
<dbReference type="InParanoid" id="B4MTB4"/>
<protein>
    <recommendedName>
        <fullName evidence="5">LRRCT domain-containing protein</fullName>
    </recommendedName>
</protein>
<keyword evidence="1" id="KW-1133">Transmembrane helix</keyword>
<name>B4MTB4_DROWI</name>
<dbReference type="eggNOG" id="ENOG502S1U6">
    <property type="taxonomic scope" value="Eukaryota"/>
</dbReference>
<dbReference type="KEGG" id="dwi:6641375"/>
<sequence>MQNIKNLKDPTRWICSLGILSLIVLGQVKPAELAKVICRDHDTTITCDCNNEGEQNWVLPQLKGAVDRIEVRNCPDLIVETHTVTHTEGLRKIRFQHIGQLVLHEYGLSVSRYASNKALIVEFEDVNFHLIDSHAINGNIDEISFVGGSIEKMQPFGFTTIKERAILLKLEDVTIQRIESQAFKKFSVEQMIIANCHFTGNLPTRAFYEVEVLNELSIRNNQFLEVHSLAFALKFISKLSLSENRFVSVDGEWLEAPIRDAITMRSNDFGITSDIAFKGLKVHRDYKLSERLELRFHNNTVRSWLPTSSVIAVDGLGKGQENAVVVASPLPLHFHDGFSLSLREVRYDNAWNCDQLDRSVEPPLPRANFFRQYSEQLLFQRQAPERWSGTEVNEFVPLRQIIAEQCHVASYVAYIVVGSVLLSLLLVAILLLLWWRLAQRRKRRKLDVVQPEPRTYKETQIVYQIENAGLLKTDM</sequence>
<accession>B4MTB4</accession>
<evidence type="ECO:0000313" key="3">
    <source>
        <dbReference type="EMBL" id="EDW75353.2"/>
    </source>
</evidence>
<dbReference type="EMBL" id="CH963851">
    <property type="protein sequence ID" value="EDW75353.2"/>
    <property type="molecule type" value="Genomic_DNA"/>
</dbReference>
<feature type="transmembrane region" description="Helical" evidence="1">
    <location>
        <begin position="411"/>
        <end position="435"/>
    </location>
</feature>
<keyword evidence="1" id="KW-0812">Transmembrane</keyword>
<dbReference type="Gene3D" id="3.80.10.10">
    <property type="entry name" value="Ribonuclease Inhibitor"/>
    <property type="match status" value="1"/>
</dbReference>
<dbReference type="HOGENOM" id="CLU_046760_0_0_1"/>
<keyword evidence="2" id="KW-0732">Signal</keyword>
<keyword evidence="4" id="KW-1185">Reference proteome</keyword>
<dbReference type="AlphaFoldDB" id="B4MTB4"/>
<reference evidence="3 4" key="1">
    <citation type="journal article" date="2007" name="Nature">
        <title>Evolution of genes and genomes on the Drosophila phylogeny.</title>
        <authorList>
            <consortium name="Drosophila 12 Genomes Consortium"/>
            <person name="Clark A.G."/>
            <person name="Eisen M.B."/>
            <person name="Smith D.R."/>
            <person name="Bergman C.M."/>
            <person name="Oliver B."/>
            <person name="Markow T.A."/>
            <person name="Kaufman T.C."/>
            <person name="Kellis M."/>
            <person name="Gelbart W."/>
            <person name="Iyer V.N."/>
            <person name="Pollard D.A."/>
            <person name="Sackton T.B."/>
            <person name="Larracuente A.M."/>
            <person name="Singh N.D."/>
            <person name="Abad J.P."/>
            <person name="Abt D.N."/>
            <person name="Adryan B."/>
            <person name="Aguade M."/>
            <person name="Akashi H."/>
            <person name="Anderson W.W."/>
            <person name="Aquadro C.F."/>
            <person name="Ardell D.H."/>
            <person name="Arguello R."/>
            <person name="Artieri C.G."/>
            <person name="Barbash D.A."/>
            <person name="Barker D."/>
            <person name="Barsanti P."/>
            <person name="Batterham P."/>
            <person name="Batzoglou S."/>
            <person name="Begun D."/>
            <person name="Bhutkar A."/>
            <person name="Blanco E."/>
            <person name="Bosak S.A."/>
            <person name="Bradley R.K."/>
            <person name="Brand A.D."/>
            <person name="Brent M.R."/>
            <person name="Brooks A.N."/>
            <person name="Brown R.H."/>
            <person name="Butlin R.K."/>
            <person name="Caggese C."/>
            <person name="Calvi B.R."/>
            <person name="Bernardo de Carvalho A."/>
            <person name="Caspi A."/>
            <person name="Castrezana S."/>
            <person name="Celniker S.E."/>
            <person name="Chang J.L."/>
            <person name="Chapple C."/>
            <person name="Chatterji S."/>
            <person name="Chinwalla A."/>
            <person name="Civetta A."/>
            <person name="Clifton S.W."/>
            <person name="Comeron J.M."/>
            <person name="Costello J.C."/>
            <person name="Coyne J.A."/>
            <person name="Daub J."/>
            <person name="David R.G."/>
            <person name="Delcher A.L."/>
            <person name="Delehaunty K."/>
            <person name="Do C.B."/>
            <person name="Ebling H."/>
            <person name="Edwards K."/>
            <person name="Eickbush T."/>
            <person name="Evans J.D."/>
            <person name="Filipski A."/>
            <person name="Findeiss S."/>
            <person name="Freyhult E."/>
            <person name="Fulton L."/>
            <person name="Fulton R."/>
            <person name="Garcia A.C."/>
            <person name="Gardiner A."/>
            <person name="Garfield D.A."/>
            <person name="Garvin B.E."/>
            <person name="Gibson G."/>
            <person name="Gilbert D."/>
            <person name="Gnerre S."/>
            <person name="Godfrey J."/>
            <person name="Good R."/>
            <person name="Gotea V."/>
            <person name="Gravely B."/>
            <person name="Greenberg A.J."/>
            <person name="Griffiths-Jones S."/>
            <person name="Gross S."/>
            <person name="Guigo R."/>
            <person name="Gustafson E.A."/>
            <person name="Haerty W."/>
            <person name="Hahn M.W."/>
            <person name="Halligan D.L."/>
            <person name="Halpern A.L."/>
            <person name="Halter G.M."/>
            <person name="Han M.V."/>
            <person name="Heger A."/>
            <person name="Hillier L."/>
            <person name="Hinrichs A.S."/>
            <person name="Holmes I."/>
            <person name="Hoskins R.A."/>
            <person name="Hubisz M.J."/>
            <person name="Hultmark D."/>
            <person name="Huntley M.A."/>
            <person name="Jaffe D.B."/>
            <person name="Jagadeeshan S."/>
            <person name="Jeck W.R."/>
            <person name="Johnson J."/>
            <person name="Jones C.D."/>
            <person name="Jordan W.C."/>
            <person name="Karpen G.H."/>
            <person name="Kataoka E."/>
            <person name="Keightley P.D."/>
            <person name="Kheradpour P."/>
            <person name="Kirkness E.F."/>
            <person name="Koerich L.B."/>
            <person name="Kristiansen K."/>
            <person name="Kudrna D."/>
            <person name="Kulathinal R.J."/>
            <person name="Kumar S."/>
            <person name="Kwok R."/>
            <person name="Lander E."/>
            <person name="Langley C.H."/>
            <person name="Lapoint R."/>
            <person name="Lazzaro B.P."/>
            <person name="Lee S.J."/>
            <person name="Levesque L."/>
            <person name="Li R."/>
            <person name="Lin C.F."/>
            <person name="Lin M.F."/>
            <person name="Lindblad-Toh K."/>
            <person name="Llopart A."/>
            <person name="Long M."/>
            <person name="Low L."/>
            <person name="Lozovsky E."/>
            <person name="Lu J."/>
            <person name="Luo M."/>
            <person name="Machado C.A."/>
            <person name="Makalowski W."/>
            <person name="Marzo M."/>
            <person name="Matsuda M."/>
            <person name="Matzkin L."/>
            <person name="McAllister B."/>
            <person name="McBride C.S."/>
            <person name="McKernan B."/>
            <person name="McKernan K."/>
            <person name="Mendez-Lago M."/>
            <person name="Minx P."/>
            <person name="Mollenhauer M.U."/>
            <person name="Montooth K."/>
            <person name="Mount S.M."/>
            <person name="Mu X."/>
            <person name="Myers E."/>
            <person name="Negre B."/>
            <person name="Newfeld S."/>
            <person name="Nielsen R."/>
            <person name="Noor M.A."/>
            <person name="O'Grady P."/>
            <person name="Pachter L."/>
            <person name="Papaceit M."/>
            <person name="Parisi M.J."/>
            <person name="Parisi M."/>
            <person name="Parts L."/>
            <person name="Pedersen J.S."/>
            <person name="Pesole G."/>
            <person name="Phillippy A.M."/>
            <person name="Ponting C.P."/>
            <person name="Pop M."/>
            <person name="Porcelli D."/>
            <person name="Powell J.R."/>
            <person name="Prohaska S."/>
            <person name="Pruitt K."/>
            <person name="Puig M."/>
            <person name="Quesneville H."/>
            <person name="Ram K.R."/>
            <person name="Rand D."/>
            <person name="Rasmussen M.D."/>
            <person name="Reed L.K."/>
            <person name="Reenan R."/>
            <person name="Reily A."/>
            <person name="Remington K.A."/>
            <person name="Rieger T.T."/>
            <person name="Ritchie M.G."/>
            <person name="Robin C."/>
            <person name="Rogers Y.H."/>
            <person name="Rohde C."/>
            <person name="Rozas J."/>
            <person name="Rubenfield M.J."/>
            <person name="Ruiz A."/>
            <person name="Russo S."/>
            <person name="Salzberg S.L."/>
            <person name="Sanchez-Gracia A."/>
            <person name="Saranga D.J."/>
            <person name="Sato H."/>
            <person name="Schaeffer S.W."/>
            <person name="Schatz M.C."/>
            <person name="Schlenke T."/>
            <person name="Schwartz R."/>
            <person name="Segarra C."/>
            <person name="Singh R.S."/>
            <person name="Sirot L."/>
            <person name="Sirota M."/>
            <person name="Sisneros N.B."/>
            <person name="Smith C.D."/>
            <person name="Smith T.F."/>
            <person name="Spieth J."/>
            <person name="Stage D.E."/>
            <person name="Stark A."/>
            <person name="Stephan W."/>
            <person name="Strausberg R.L."/>
            <person name="Strempel S."/>
            <person name="Sturgill D."/>
            <person name="Sutton G."/>
            <person name="Sutton G.G."/>
            <person name="Tao W."/>
            <person name="Teichmann S."/>
            <person name="Tobari Y.N."/>
            <person name="Tomimura Y."/>
            <person name="Tsolas J.M."/>
            <person name="Valente V.L."/>
            <person name="Venter E."/>
            <person name="Venter J.C."/>
            <person name="Vicario S."/>
            <person name="Vieira F.G."/>
            <person name="Vilella A.J."/>
            <person name="Villasante A."/>
            <person name="Walenz B."/>
            <person name="Wang J."/>
            <person name="Wasserman M."/>
            <person name="Watts T."/>
            <person name="Wilson D."/>
            <person name="Wilson R.K."/>
            <person name="Wing R.A."/>
            <person name="Wolfner M.F."/>
            <person name="Wong A."/>
            <person name="Wong G.K."/>
            <person name="Wu C.I."/>
            <person name="Wu G."/>
            <person name="Yamamoto D."/>
            <person name="Yang H.P."/>
            <person name="Yang S.P."/>
            <person name="Yorke J.A."/>
            <person name="Yoshida K."/>
            <person name="Zdobnov E."/>
            <person name="Zhang P."/>
            <person name="Zhang Y."/>
            <person name="Zimin A.V."/>
            <person name="Baldwin J."/>
            <person name="Abdouelleil A."/>
            <person name="Abdulkadir J."/>
            <person name="Abebe A."/>
            <person name="Abera B."/>
            <person name="Abreu J."/>
            <person name="Acer S.C."/>
            <person name="Aftuck L."/>
            <person name="Alexander A."/>
            <person name="An P."/>
            <person name="Anderson E."/>
            <person name="Anderson S."/>
            <person name="Arachi H."/>
            <person name="Azer M."/>
            <person name="Bachantsang P."/>
            <person name="Barry A."/>
            <person name="Bayul T."/>
            <person name="Berlin A."/>
            <person name="Bessette D."/>
            <person name="Bloom T."/>
            <person name="Blye J."/>
            <person name="Boguslavskiy L."/>
            <person name="Bonnet C."/>
            <person name="Boukhgalter B."/>
            <person name="Bourzgui I."/>
            <person name="Brown A."/>
            <person name="Cahill P."/>
            <person name="Channer S."/>
            <person name="Cheshatsang Y."/>
            <person name="Chuda L."/>
            <person name="Citroen M."/>
            <person name="Collymore A."/>
            <person name="Cooke P."/>
            <person name="Costello M."/>
            <person name="D'Aco K."/>
            <person name="Daza R."/>
            <person name="De Haan G."/>
            <person name="DeGray S."/>
            <person name="DeMaso C."/>
            <person name="Dhargay N."/>
            <person name="Dooley K."/>
            <person name="Dooley E."/>
            <person name="Doricent M."/>
            <person name="Dorje P."/>
            <person name="Dorjee K."/>
            <person name="Dupes A."/>
            <person name="Elong R."/>
            <person name="Falk J."/>
            <person name="Farina A."/>
            <person name="Faro S."/>
            <person name="Ferguson D."/>
            <person name="Fisher S."/>
            <person name="Foley C.D."/>
            <person name="Franke A."/>
            <person name="Friedrich D."/>
            <person name="Gadbois L."/>
            <person name="Gearin G."/>
            <person name="Gearin C.R."/>
            <person name="Giannoukos G."/>
            <person name="Goode T."/>
            <person name="Graham J."/>
            <person name="Grandbois E."/>
            <person name="Grewal S."/>
            <person name="Gyaltsen K."/>
            <person name="Hafez N."/>
            <person name="Hagos B."/>
            <person name="Hall J."/>
            <person name="Henson C."/>
            <person name="Hollinger A."/>
            <person name="Honan T."/>
            <person name="Huard M.D."/>
            <person name="Hughes L."/>
            <person name="Hurhula B."/>
            <person name="Husby M.E."/>
            <person name="Kamat A."/>
            <person name="Kanga B."/>
            <person name="Kashin S."/>
            <person name="Khazanovich D."/>
            <person name="Kisner P."/>
            <person name="Lance K."/>
            <person name="Lara M."/>
            <person name="Lee W."/>
            <person name="Lennon N."/>
            <person name="Letendre F."/>
            <person name="LeVine R."/>
            <person name="Lipovsky A."/>
            <person name="Liu X."/>
            <person name="Liu J."/>
            <person name="Liu S."/>
            <person name="Lokyitsang T."/>
            <person name="Lokyitsang Y."/>
            <person name="Lubonja R."/>
            <person name="Lui A."/>
            <person name="MacDonald P."/>
            <person name="Magnisalis V."/>
            <person name="Maru K."/>
            <person name="Matthews C."/>
            <person name="McCusker W."/>
            <person name="McDonough S."/>
            <person name="Mehta T."/>
            <person name="Meldrim J."/>
            <person name="Meneus L."/>
            <person name="Mihai O."/>
            <person name="Mihalev A."/>
            <person name="Mihova T."/>
            <person name="Mittelman R."/>
            <person name="Mlenga V."/>
            <person name="Montmayeur A."/>
            <person name="Mulrain L."/>
            <person name="Navidi A."/>
            <person name="Naylor J."/>
            <person name="Negash T."/>
            <person name="Nguyen T."/>
            <person name="Nguyen N."/>
            <person name="Nicol R."/>
            <person name="Norbu C."/>
            <person name="Norbu N."/>
            <person name="Novod N."/>
            <person name="O'Neill B."/>
            <person name="Osman S."/>
            <person name="Markiewicz E."/>
            <person name="Oyono O.L."/>
            <person name="Patti C."/>
            <person name="Phunkhang P."/>
            <person name="Pierre F."/>
            <person name="Priest M."/>
            <person name="Raghuraman S."/>
            <person name="Rege F."/>
            <person name="Reyes R."/>
            <person name="Rise C."/>
            <person name="Rogov P."/>
            <person name="Ross K."/>
            <person name="Ryan E."/>
            <person name="Settipalli S."/>
            <person name="Shea T."/>
            <person name="Sherpa N."/>
            <person name="Shi L."/>
            <person name="Shih D."/>
            <person name="Sparrow T."/>
            <person name="Spaulding J."/>
            <person name="Stalker J."/>
            <person name="Stange-Thomann N."/>
            <person name="Stavropoulos S."/>
            <person name="Stone C."/>
            <person name="Strader C."/>
            <person name="Tesfaye S."/>
            <person name="Thomson T."/>
            <person name="Thoulutsang Y."/>
            <person name="Thoulutsang D."/>
            <person name="Topham K."/>
            <person name="Topping I."/>
            <person name="Tsamla T."/>
            <person name="Vassiliev H."/>
            <person name="Vo A."/>
            <person name="Wangchuk T."/>
            <person name="Wangdi T."/>
            <person name="Weiand M."/>
            <person name="Wilkinson J."/>
            <person name="Wilson A."/>
            <person name="Yadav S."/>
            <person name="Young G."/>
            <person name="Yu Q."/>
            <person name="Zembek L."/>
            <person name="Zhong D."/>
            <person name="Zimmer A."/>
            <person name="Zwirko Z."/>
            <person name="Jaffe D.B."/>
            <person name="Alvarez P."/>
            <person name="Brockman W."/>
            <person name="Butler J."/>
            <person name="Chin C."/>
            <person name="Gnerre S."/>
            <person name="Grabherr M."/>
            <person name="Kleber M."/>
            <person name="Mauceli E."/>
            <person name="MacCallum I."/>
        </authorList>
    </citation>
    <scope>NUCLEOTIDE SEQUENCE [LARGE SCALE GENOMIC DNA]</scope>
    <source>
        <strain evidence="4">Tucson 14030-0811.24</strain>
    </source>
</reference>
<keyword evidence="1" id="KW-0472">Membrane</keyword>
<feature type="chain" id="PRO_5006458037" description="LRRCT domain-containing protein" evidence="2">
    <location>
        <begin position="31"/>
        <end position="475"/>
    </location>
</feature>
<dbReference type="OrthoDB" id="6360013at2759"/>
<evidence type="ECO:0000256" key="1">
    <source>
        <dbReference type="SAM" id="Phobius"/>
    </source>
</evidence>
<evidence type="ECO:0008006" key="5">
    <source>
        <dbReference type="Google" id="ProtNLM"/>
    </source>
</evidence>